<feature type="domain" description="Phosphotyrosine protein phosphatase I" evidence="9">
    <location>
        <begin position="2"/>
        <end position="144"/>
    </location>
</feature>
<evidence type="ECO:0000259" key="9">
    <source>
        <dbReference type="SMART" id="SM00226"/>
    </source>
</evidence>
<dbReference type="InterPro" id="IPR050438">
    <property type="entry name" value="LMW_PTPase"/>
</dbReference>
<dbReference type="PANTHER" id="PTHR11717:SF7">
    <property type="entry name" value="LOW MOLECULAR WEIGHT PHOSPHOTYROSINE PROTEIN PHOSPHATASE"/>
    <property type="match status" value="1"/>
</dbReference>
<dbReference type="CDD" id="cd16343">
    <property type="entry name" value="LMWPTP"/>
    <property type="match status" value="1"/>
</dbReference>
<dbReference type="SMART" id="SM00226">
    <property type="entry name" value="LMWPc"/>
    <property type="match status" value="1"/>
</dbReference>
<dbReference type="InterPro" id="IPR017867">
    <property type="entry name" value="Tyr_phospatase_low_mol_wt"/>
</dbReference>
<evidence type="ECO:0000313" key="11">
    <source>
        <dbReference type="Proteomes" id="UP000241960"/>
    </source>
</evidence>
<feature type="active site" description="Proton donor" evidence="8">
    <location>
        <position position="120"/>
    </location>
</feature>
<evidence type="ECO:0000256" key="7">
    <source>
        <dbReference type="ARBA" id="ARBA00051722"/>
    </source>
</evidence>
<feature type="active site" description="Nucleophile" evidence="8">
    <location>
        <position position="8"/>
    </location>
</feature>
<evidence type="ECO:0000256" key="4">
    <source>
        <dbReference type="ARBA" id="ARBA00022912"/>
    </source>
</evidence>
<comment type="caution">
    <text evidence="10">The sequence shown here is derived from an EMBL/GenBank/DDBJ whole genome shotgun (WGS) entry which is preliminary data.</text>
</comment>
<dbReference type="AlphaFoldDB" id="A0A9Q6MTU1"/>
<evidence type="ECO:0000256" key="2">
    <source>
        <dbReference type="ARBA" id="ARBA00013064"/>
    </source>
</evidence>
<evidence type="ECO:0000256" key="1">
    <source>
        <dbReference type="ARBA" id="ARBA00011063"/>
    </source>
</evidence>
<evidence type="ECO:0000256" key="3">
    <source>
        <dbReference type="ARBA" id="ARBA00022801"/>
    </source>
</evidence>
<accession>A0A9Q6MTU1</accession>
<proteinExistence type="inferred from homology"/>
<keyword evidence="3" id="KW-0378">Hydrolase</keyword>
<gene>
    <name evidence="10" type="ORF">BU058_11640</name>
</gene>
<dbReference type="RefSeq" id="WP_107545342.1">
    <property type="nucleotide sequence ID" value="NZ_JAMWUX010000004.1"/>
</dbReference>
<feature type="active site" evidence="8">
    <location>
        <position position="14"/>
    </location>
</feature>
<evidence type="ECO:0000313" key="10">
    <source>
        <dbReference type="EMBL" id="PTI74187.1"/>
    </source>
</evidence>
<name>A0A9Q6MTU1_9STAP</name>
<comment type="catalytic activity">
    <reaction evidence="7">
        <text>O-phospho-L-tyrosyl-[protein] + H2O = L-tyrosyl-[protein] + phosphate</text>
        <dbReference type="Rhea" id="RHEA:10684"/>
        <dbReference type="Rhea" id="RHEA-COMP:10136"/>
        <dbReference type="Rhea" id="RHEA-COMP:20101"/>
        <dbReference type="ChEBI" id="CHEBI:15377"/>
        <dbReference type="ChEBI" id="CHEBI:43474"/>
        <dbReference type="ChEBI" id="CHEBI:46858"/>
        <dbReference type="ChEBI" id="CHEBI:61978"/>
        <dbReference type="EC" id="3.1.3.48"/>
    </reaction>
</comment>
<dbReference type="PRINTS" id="PR00719">
    <property type="entry name" value="LMWPTPASE"/>
</dbReference>
<dbReference type="Proteomes" id="UP000241960">
    <property type="component" value="Unassembled WGS sequence"/>
</dbReference>
<dbReference type="EC" id="3.1.3.48" evidence="2"/>
<dbReference type="Gene3D" id="3.40.50.2300">
    <property type="match status" value="1"/>
</dbReference>
<evidence type="ECO:0000256" key="5">
    <source>
        <dbReference type="ARBA" id="ARBA00040308"/>
    </source>
</evidence>
<dbReference type="PANTHER" id="PTHR11717">
    <property type="entry name" value="LOW MOLECULAR WEIGHT PROTEIN TYROSINE PHOSPHATASE"/>
    <property type="match status" value="1"/>
</dbReference>
<dbReference type="InterPro" id="IPR023485">
    <property type="entry name" value="Ptyr_pPase"/>
</dbReference>
<protein>
    <recommendedName>
        <fullName evidence="5">Low molecular weight protein-tyrosine-phosphatase PtpA</fullName>
        <ecNumber evidence="2">3.1.3.48</ecNumber>
    </recommendedName>
    <alternativeName>
        <fullName evidence="6">Phosphotyrosine phosphatase A</fullName>
    </alternativeName>
</protein>
<dbReference type="EMBL" id="PZFQ01000047">
    <property type="protein sequence ID" value="PTI74187.1"/>
    <property type="molecule type" value="Genomic_DNA"/>
</dbReference>
<keyword evidence="4" id="KW-0904">Protein phosphatase</keyword>
<comment type="similarity">
    <text evidence="1">Belongs to the low molecular weight phosphotyrosine protein phosphatase family.</text>
</comment>
<dbReference type="Pfam" id="PF01451">
    <property type="entry name" value="LMWPc"/>
    <property type="match status" value="1"/>
</dbReference>
<dbReference type="InterPro" id="IPR036196">
    <property type="entry name" value="Ptyr_pPase_sf"/>
</dbReference>
<dbReference type="SUPFAM" id="SSF52788">
    <property type="entry name" value="Phosphotyrosine protein phosphatases I"/>
    <property type="match status" value="1"/>
</dbReference>
<evidence type="ECO:0000256" key="8">
    <source>
        <dbReference type="PIRSR" id="PIRSR617867-1"/>
    </source>
</evidence>
<reference evidence="10 11" key="1">
    <citation type="journal article" date="2016" name="Front. Microbiol.">
        <title>Comprehensive Phylogenetic Analysis of Bovine Non-aureus Staphylococci Species Based on Whole-Genome Sequencing.</title>
        <authorList>
            <person name="Naushad S."/>
            <person name="Barkema H.W."/>
            <person name="Luby C."/>
            <person name="Condas L.A."/>
            <person name="Nobrega D.B."/>
            <person name="Carson D.A."/>
            <person name="De Buck J."/>
        </authorList>
    </citation>
    <scope>NUCLEOTIDE SEQUENCE [LARGE SCALE GENOMIC DNA]</scope>
    <source>
        <strain evidence="10 11">SNUC 1231</strain>
    </source>
</reference>
<evidence type="ECO:0000256" key="6">
    <source>
        <dbReference type="ARBA" id="ARBA00041819"/>
    </source>
</evidence>
<dbReference type="GO" id="GO:0004725">
    <property type="term" value="F:protein tyrosine phosphatase activity"/>
    <property type="evidence" value="ECO:0007669"/>
    <property type="project" value="UniProtKB-EC"/>
</dbReference>
<organism evidence="10 11">
    <name type="scientific">Staphylococcus succinus</name>
    <dbReference type="NCBI Taxonomy" id="61015"/>
    <lineage>
        <taxon>Bacteria</taxon>
        <taxon>Bacillati</taxon>
        <taxon>Bacillota</taxon>
        <taxon>Bacilli</taxon>
        <taxon>Bacillales</taxon>
        <taxon>Staphylococcaceae</taxon>
        <taxon>Staphylococcus</taxon>
    </lineage>
</organism>
<sequence length="156" mass="17776">MITVGFVCLGNICRSPMAEAIMRQRLLDKNITNVQVASRGTGKWNLDQPPHEGTQDILNRHDIAFDGMISELFTSDDDFDYIIAMDQSNVENIKQINPNIRGQLYKLLDFSDMEETDVPDPYYTNNFEGVYKMVQSSCDNLIDFIVKDSNLERGKA</sequence>